<dbReference type="EMBL" id="LTBB01000001">
    <property type="protein sequence ID" value="KYH30126.1"/>
    <property type="molecule type" value="Genomic_DNA"/>
</dbReference>
<gene>
    <name evidence="1" type="ORF">CLCOL_00640</name>
</gene>
<keyword evidence="2" id="KW-1185">Reference proteome</keyword>
<evidence type="ECO:0000313" key="2">
    <source>
        <dbReference type="Proteomes" id="UP000075374"/>
    </source>
</evidence>
<sequence length="73" mass="8618">MEKVCPVCNKINDIKYKCKNCGSEMVDKGRKQEYFNDYSADDPIYDIGDYCLHLFKCSKCDFMEDTLVRRVIM</sequence>
<dbReference type="Proteomes" id="UP000075374">
    <property type="component" value="Unassembled WGS sequence"/>
</dbReference>
<protein>
    <submittedName>
        <fullName evidence="1">Uncharacterized protein</fullName>
    </submittedName>
</protein>
<name>A0A151AR74_9CLOT</name>
<proteinExistence type="predicted"/>
<accession>A0A151AR74</accession>
<comment type="caution">
    <text evidence="1">The sequence shown here is derived from an EMBL/GenBank/DDBJ whole genome shotgun (WGS) entry which is preliminary data.</text>
</comment>
<dbReference type="PATRIC" id="fig|1121305.3.peg.66"/>
<organism evidence="1 2">
    <name type="scientific">Clostridium colicanis DSM 13634</name>
    <dbReference type="NCBI Taxonomy" id="1121305"/>
    <lineage>
        <taxon>Bacteria</taxon>
        <taxon>Bacillati</taxon>
        <taxon>Bacillota</taxon>
        <taxon>Clostridia</taxon>
        <taxon>Eubacteriales</taxon>
        <taxon>Clostridiaceae</taxon>
        <taxon>Clostridium</taxon>
    </lineage>
</organism>
<dbReference type="AlphaFoldDB" id="A0A151AR74"/>
<dbReference type="RefSeq" id="WP_061857021.1">
    <property type="nucleotide sequence ID" value="NZ_LTBB01000001.1"/>
</dbReference>
<evidence type="ECO:0000313" key="1">
    <source>
        <dbReference type="EMBL" id="KYH30126.1"/>
    </source>
</evidence>
<reference evidence="1 2" key="1">
    <citation type="submission" date="2016-02" db="EMBL/GenBank/DDBJ databases">
        <title>Genome sequence of Clostridium colicanis DSM 13634.</title>
        <authorList>
            <person name="Poehlein A."/>
            <person name="Daniel R."/>
        </authorList>
    </citation>
    <scope>NUCLEOTIDE SEQUENCE [LARGE SCALE GENOMIC DNA]</scope>
    <source>
        <strain evidence="1 2">DSM 13634</strain>
    </source>
</reference>
<dbReference type="STRING" id="1121305.CLCOL_00640"/>